<dbReference type="PRINTS" id="PR00080">
    <property type="entry name" value="SDRFAMILY"/>
</dbReference>
<dbReference type="GO" id="GO:0003858">
    <property type="term" value="F:3-hydroxybutyrate dehydrogenase activity"/>
    <property type="evidence" value="ECO:0007669"/>
    <property type="project" value="UniProtKB-EC"/>
</dbReference>
<dbReference type="EMBL" id="VIGC01000001">
    <property type="protein sequence ID" value="TQE97927.1"/>
    <property type="molecule type" value="Genomic_DNA"/>
</dbReference>
<dbReference type="InterPro" id="IPR036291">
    <property type="entry name" value="NAD(P)-bd_dom_sf"/>
</dbReference>
<dbReference type="NCBIfam" id="TIGR01963">
    <property type="entry name" value="PHB_DH"/>
    <property type="match status" value="1"/>
</dbReference>
<dbReference type="RefSeq" id="WP_141608140.1">
    <property type="nucleotide sequence ID" value="NZ_VIGC02000001.1"/>
</dbReference>
<dbReference type="Gene3D" id="3.40.50.720">
    <property type="entry name" value="NAD(P)-binding Rossmann-like Domain"/>
    <property type="match status" value="1"/>
</dbReference>
<dbReference type="InterPro" id="IPR050259">
    <property type="entry name" value="SDR"/>
</dbReference>
<dbReference type="NCBIfam" id="NF009093">
    <property type="entry name" value="PRK12429.1"/>
    <property type="match status" value="1"/>
</dbReference>
<dbReference type="OrthoDB" id="9803333at2"/>
<dbReference type="InterPro" id="IPR002347">
    <property type="entry name" value="SDR_fam"/>
</dbReference>
<dbReference type="InterPro" id="IPR011294">
    <property type="entry name" value="3-OHbutyrate_DH"/>
</dbReference>
<dbReference type="FunFam" id="3.40.50.720:FF:000084">
    <property type="entry name" value="Short-chain dehydrogenase reductase"/>
    <property type="match status" value="1"/>
</dbReference>
<dbReference type="SUPFAM" id="SSF51735">
    <property type="entry name" value="NAD(P)-binding Rossmann-fold domains"/>
    <property type="match status" value="1"/>
</dbReference>
<evidence type="ECO:0000256" key="1">
    <source>
        <dbReference type="ARBA" id="ARBA00006484"/>
    </source>
</evidence>
<keyword evidence="2 3" id="KW-0560">Oxidoreductase</keyword>
<comment type="caution">
    <text evidence="3">The sequence shown here is derived from an EMBL/GenBank/DDBJ whole genome shotgun (WGS) entry which is preliminary data.</text>
</comment>
<dbReference type="Pfam" id="PF13561">
    <property type="entry name" value="adh_short_C2"/>
    <property type="match status" value="1"/>
</dbReference>
<dbReference type="PANTHER" id="PTHR42879:SF2">
    <property type="entry name" value="3-OXOACYL-[ACYL-CARRIER-PROTEIN] REDUCTASE FABG"/>
    <property type="match status" value="1"/>
</dbReference>
<evidence type="ECO:0000313" key="3">
    <source>
        <dbReference type="EMBL" id="TQE97927.1"/>
    </source>
</evidence>
<protein>
    <submittedName>
        <fullName evidence="3">3-hydroxybutyrate dehydrogenase</fullName>
        <ecNumber evidence="3">1.1.1.30</ecNumber>
    </submittedName>
</protein>
<evidence type="ECO:0000256" key="2">
    <source>
        <dbReference type="ARBA" id="ARBA00023002"/>
    </source>
</evidence>
<dbReference type="InParanoid" id="A0A540VME0"/>
<name>A0A540VME0_9CHLR</name>
<sequence>MEARVAIVTGAASGIGRAIAEGLAQVGHQVVLADRDVDAGEAVANAVKGLFLAVDLADGAACRRLVEKTLAHFGRADILVNNAGFQHVAPIDEFPETVWRTMLDVMLTAPFLLTQAVWPSMKERNWGRIVNIGSIHSVVASPFKVGYITAKHGLLGLTRTAAREGGPYGITVNAILPAYVRTPLVERQIVDQARIHGIPPDAVVEEVMLAPAAIKRLIEPHEVASLVAYLCSEQAGAITGAAWTVDLGWTAA</sequence>
<organism evidence="3 4">
    <name type="scientific">Litorilinea aerophila</name>
    <dbReference type="NCBI Taxonomy" id="1204385"/>
    <lineage>
        <taxon>Bacteria</taxon>
        <taxon>Bacillati</taxon>
        <taxon>Chloroflexota</taxon>
        <taxon>Caldilineae</taxon>
        <taxon>Caldilineales</taxon>
        <taxon>Caldilineaceae</taxon>
        <taxon>Litorilinea</taxon>
    </lineage>
</organism>
<dbReference type="AlphaFoldDB" id="A0A540VME0"/>
<proteinExistence type="inferred from homology"/>
<reference evidence="3 4" key="1">
    <citation type="submission" date="2019-06" db="EMBL/GenBank/DDBJ databases">
        <title>Genome sequence of Litorilinea aerophila BAA-2444.</title>
        <authorList>
            <person name="Maclea K.S."/>
            <person name="Maurais E.G."/>
            <person name="Iannazzi L.C."/>
        </authorList>
    </citation>
    <scope>NUCLEOTIDE SEQUENCE [LARGE SCALE GENOMIC DNA]</scope>
    <source>
        <strain evidence="3 4">ATCC BAA-2444</strain>
    </source>
</reference>
<dbReference type="Proteomes" id="UP000317371">
    <property type="component" value="Unassembled WGS sequence"/>
</dbReference>
<dbReference type="EC" id="1.1.1.30" evidence="3"/>
<gene>
    <name evidence="3" type="ORF">FKZ61_00690</name>
</gene>
<dbReference type="PANTHER" id="PTHR42879">
    <property type="entry name" value="3-OXOACYL-(ACYL-CARRIER-PROTEIN) REDUCTASE"/>
    <property type="match status" value="1"/>
</dbReference>
<accession>A0A540VME0</accession>
<evidence type="ECO:0000313" key="4">
    <source>
        <dbReference type="Proteomes" id="UP000317371"/>
    </source>
</evidence>
<dbReference type="PRINTS" id="PR00081">
    <property type="entry name" value="GDHRDH"/>
</dbReference>
<comment type="similarity">
    <text evidence="1">Belongs to the short-chain dehydrogenases/reductases (SDR) family.</text>
</comment>
<keyword evidence="4" id="KW-1185">Reference proteome</keyword>